<dbReference type="OrthoDB" id="425534at2759"/>
<evidence type="ECO:0000256" key="3">
    <source>
        <dbReference type="SAM" id="Phobius"/>
    </source>
</evidence>
<dbReference type="InterPro" id="IPR013595">
    <property type="entry name" value="Pept_S33_TAP-like_C"/>
</dbReference>
<gene>
    <name evidence="6" type="ORF">OH76DRAFT_1363154</name>
</gene>
<dbReference type="GO" id="GO:0016787">
    <property type="term" value="F:hydrolase activity"/>
    <property type="evidence" value="ECO:0007669"/>
    <property type="project" value="UniProtKB-KW"/>
</dbReference>
<keyword evidence="7" id="KW-1185">Reference proteome</keyword>
<dbReference type="PANTHER" id="PTHR43248">
    <property type="entry name" value="2-SUCCINYL-6-HYDROXY-2,4-CYCLOHEXADIENE-1-CARBOXYLATE SYNTHASE"/>
    <property type="match status" value="1"/>
</dbReference>
<dbReference type="STRING" id="139420.A0A371CPK4"/>
<dbReference type="AlphaFoldDB" id="A0A371CPK4"/>
<sequence>MDFKLDAALQFKSSTGLVHARFKTLSRKARVVLIALAAIVLSVAHYTFIDSSYYAREQESQSHMQAAEFSWDNVEPRRQLDWTSCYSDNKCARLLLPLDYDTPDGPTTAIAIRMIPAADQDNYRGTIFLNPGGPGGSGVDFLERSGTNISRIVGPSFDVLSFDPRGIGRTTPLASCFETASQRAIWATQEGHQLIDASDESLGIIHARAEVLAQRCKELLGGEWGIGRFATTPYVARDMLEITQLLGQEQLQYWGFSYGSILGQYFAAMYPDRIKRVVIDGVCDAEYYRAPSWDTDLVYTEDVVDSLFTYCHQAGPKKCPIYDTSAAKIRERYFRVLDGVEKDAVPVALAEPPVVITRKALTSQLFRASYKPLAVFPLVAATIHALESRNQTALTALAQQIISPTECNCESSGARPIQSEASSVIECADGGVYPYDVDAFRRQYANMSEASPNFAPMWASSWVQCADWKIRPKWEFTAPLEAANTSHPLLVVSTRYDPVTPLTHARRVSKKFGGAALLTQESYGHCSISAPSLCTAKHIRAYFVNGTLPEEGSTCEVDELPLVGPTVRALSTEDKELLGALRSLVDSVPSFGRL</sequence>
<dbReference type="Gene3D" id="3.40.50.1820">
    <property type="entry name" value="alpha/beta hydrolase"/>
    <property type="match status" value="1"/>
</dbReference>
<evidence type="ECO:0000259" key="4">
    <source>
        <dbReference type="Pfam" id="PF00561"/>
    </source>
</evidence>
<evidence type="ECO:0000259" key="5">
    <source>
        <dbReference type="Pfam" id="PF08386"/>
    </source>
</evidence>
<feature type="transmembrane region" description="Helical" evidence="3">
    <location>
        <begin position="31"/>
        <end position="49"/>
    </location>
</feature>
<evidence type="ECO:0000256" key="2">
    <source>
        <dbReference type="ARBA" id="ARBA00022801"/>
    </source>
</evidence>
<keyword evidence="3" id="KW-1133">Transmembrane helix</keyword>
<dbReference type="Proteomes" id="UP000256964">
    <property type="component" value="Unassembled WGS sequence"/>
</dbReference>
<dbReference type="Pfam" id="PF08386">
    <property type="entry name" value="Abhydrolase_4"/>
    <property type="match status" value="1"/>
</dbReference>
<dbReference type="Pfam" id="PF00561">
    <property type="entry name" value="Abhydrolase_1"/>
    <property type="match status" value="1"/>
</dbReference>
<dbReference type="EMBL" id="KZ857490">
    <property type="protein sequence ID" value="RDX42228.1"/>
    <property type="molecule type" value="Genomic_DNA"/>
</dbReference>
<keyword evidence="3" id="KW-0812">Transmembrane</keyword>
<dbReference type="InterPro" id="IPR029058">
    <property type="entry name" value="AB_hydrolase_fold"/>
</dbReference>
<feature type="domain" description="AB hydrolase-1" evidence="4">
    <location>
        <begin position="126"/>
        <end position="287"/>
    </location>
</feature>
<keyword evidence="3" id="KW-0472">Membrane</keyword>
<accession>A0A371CPK4</accession>
<proteinExistence type="inferred from homology"/>
<keyword evidence="2" id="KW-0378">Hydrolase</keyword>
<evidence type="ECO:0000313" key="7">
    <source>
        <dbReference type="Proteomes" id="UP000256964"/>
    </source>
</evidence>
<dbReference type="PANTHER" id="PTHR43248:SF25">
    <property type="entry name" value="AB HYDROLASE-1 DOMAIN-CONTAINING PROTEIN-RELATED"/>
    <property type="match status" value="1"/>
</dbReference>
<dbReference type="InterPro" id="IPR051601">
    <property type="entry name" value="Serine_prot/Carboxylest_S33"/>
</dbReference>
<evidence type="ECO:0000313" key="6">
    <source>
        <dbReference type="EMBL" id="RDX42228.1"/>
    </source>
</evidence>
<reference evidence="6 7" key="1">
    <citation type="journal article" date="2018" name="Biotechnol. Biofuels">
        <title>Integrative visual omics of the white-rot fungus Polyporus brumalis exposes the biotechnological potential of its oxidative enzymes for delignifying raw plant biomass.</title>
        <authorList>
            <person name="Miyauchi S."/>
            <person name="Rancon A."/>
            <person name="Drula E."/>
            <person name="Hage H."/>
            <person name="Chaduli D."/>
            <person name="Favel A."/>
            <person name="Grisel S."/>
            <person name="Henrissat B."/>
            <person name="Herpoel-Gimbert I."/>
            <person name="Ruiz-Duenas F.J."/>
            <person name="Chevret D."/>
            <person name="Hainaut M."/>
            <person name="Lin J."/>
            <person name="Wang M."/>
            <person name="Pangilinan J."/>
            <person name="Lipzen A."/>
            <person name="Lesage-Meessen L."/>
            <person name="Navarro D."/>
            <person name="Riley R."/>
            <person name="Grigoriev I.V."/>
            <person name="Zhou S."/>
            <person name="Raouche S."/>
            <person name="Rosso M.N."/>
        </authorList>
    </citation>
    <scope>NUCLEOTIDE SEQUENCE [LARGE SCALE GENOMIC DNA]</scope>
    <source>
        <strain evidence="6 7">BRFM 1820</strain>
    </source>
</reference>
<dbReference type="SUPFAM" id="SSF53474">
    <property type="entry name" value="alpha/beta-Hydrolases"/>
    <property type="match status" value="1"/>
</dbReference>
<comment type="similarity">
    <text evidence="1">Belongs to the peptidase S33 family.</text>
</comment>
<dbReference type="InterPro" id="IPR000073">
    <property type="entry name" value="AB_hydrolase_1"/>
</dbReference>
<feature type="domain" description="Peptidase S33 tripeptidyl aminopeptidase-like C-terminal" evidence="5">
    <location>
        <begin position="452"/>
        <end position="555"/>
    </location>
</feature>
<protein>
    <submittedName>
        <fullName evidence="6">Alpha/beta-hydrolase</fullName>
    </submittedName>
</protein>
<organism evidence="6 7">
    <name type="scientific">Lentinus brumalis</name>
    <dbReference type="NCBI Taxonomy" id="2498619"/>
    <lineage>
        <taxon>Eukaryota</taxon>
        <taxon>Fungi</taxon>
        <taxon>Dikarya</taxon>
        <taxon>Basidiomycota</taxon>
        <taxon>Agaricomycotina</taxon>
        <taxon>Agaricomycetes</taxon>
        <taxon>Polyporales</taxon>
        <taxon>Polyporaceae</taxon>
        <taxon>Lentinus</taxon>
    </lineage>
</organism>
<evidence type="ECO:0000256" key="1">
    <source>
        <dbReference type="ARBA" id="ARBA00010088"/>
    </source>
</evidence>
<name>A0A371CPK4_9APHY</name>